<dbReference type="InterPro" id="IPR052155">
    <property type="entry name" value="Biofilm_reg_signaling"/>
</dbReference>
<dbReference type="Pfam" id="PF00990">
    <property type="entry name" value="GGDEF"/>
    <property type="match status" value="1"/>
</dbReference>
<feature type="domain" description="PAS" evidence="3">
    <location>
        <begin position="679"/>
        <end position="724"/>
    </location>
</feature>
<dbReference type="SUPFAM" id="SSF55785">
    <property type="entry name" value="PYP-like sensor domain (PAS domain)"/>
    <property type="match status" value="5"/>
</dbReference>
<dbReference type="KEGG" id="mmob:F6R98_16385"/>
<dbReference type="InterPro" id="IPR043128">
    <property type="entry name" value="Rev_trsase/Diguanyl_cyclase"/>
</dbReference>
<dbReference type="Gene3D" id="3.10.580.10">
    <property type="entry name" value="CBS-domain"/>
    <property type="match status" value="2"/>
</dbReference>
<evidence type="ECO:0000259" key="6">
    <source>
        <dbReference type="PROSITE" id="PS50887"/>
    </source>
</evidence>
<dbReference type="SUPFAM" id="SSF55073">
    <property type="entry name" value="Nucleotide cyclase"/>
    <property type="match status" value="1"/>
</dbReference>
<dbReference type="FunCoup" id="A0A5Q0BLK7">
    <property type="interactions" value="2"/>
</dbReference>
<dbReference type="InterPro" id="IPR001610">
    <property type="entry name" value="PAC"/>
</dbReference>
<dbReference type="GO" id="GO:0003824">
    <property type="term" value="F:catalytic activity"/>
    <property type="evidence" value="ECO:0007669"/>
    <property type="project" value="UniProtKB-ARBA"/>
</dbReference>
<dbReference type="InterPro" id="IPR046342">
    <property type="entry name" value="CBS_dom_sf"/>
</dbReference>
<evidence type="ECO:0000313" key="9">
    <source>
        <dbReference type="Proteomes" id="UP000325755"/>
    </source>
</evidence>
<feature type="domain" description="GGDEF" evidence="6">
    <location>
        <begin position="958"/>
        <end position="1091"/>
    </location>
</feature>
<dbReference type="InterPro" id="IPR035965">
    <property type="entry name" value="PAS-like_dom_sf"/>
</dbReference>
<dbReference type="CDD" id="cd00130">
    <property type="entry name" value="PAS"/>
    <property type="match status" value="5"/>
</dbReference>
<dbReference type="SMART" id="SM00267">
    <property type="entry name" value="GGDEF"/>
    <property type="match status" value="1"/>
</dbReference>
<dbReference type="Pfam" id="PF00571">
    <property type="entry name" value="CBS"/>
    <property type="match status" value="4"/>
</dbReference>
<dbReference type="InterPro" id="IPR000014">
    <property type="entry name" value="PAS"/>
</dbReference>
<dbReference type="NCBIfam" id="TIGR00229">
    <property type="entry name" value="sensory_box"/>
    <property type="match status" value="5"/>
</dbReference>
<protein>
    <submittedName>
        <fullName evidence="8">PAS domain S-box protein</fullName>
    </submittedName>
</protein>
<name>A0A5Q0BLK7_9GAMM</name>
<evidence type="ECO:0000259" key="4">
    <source>
        <dbReference type="PROSITE" id="PS50113"/>
    </source>
</evidence>
<feature type="domain" description="EAL" evidence="5">
    <location>
        <begin position="1100"/>
        <end position="1354"/>
    </location>
</feature>
<dbReference type="InParanoid" id="A0A5Q0BLK7"/>
<dbReference type="Pfam" id="PF00563">
    <property type="entry name" value="EAL"/>
    <property type="match status" value="1"/>
</dbReference>
<feature type="domain" description="CBS" evidence="7">
    <location>
        <begin position="153"/>
        <end position="208"/>
    </location>
</feature>
<reference evidence="8 9" key="1">
    <citation type="submission" date="2019-09" db="EMBL/GenBank/DDBJ databases">
        <title>Ecophysiology of the spiral-shaped methanotroph Methylospira mobilis as revealed by the complete genome sequence.</title>
        <authorList>
            <person name="Oshkin I.Y."/>
            <person name="Dedysh S.N."/>
            <person name="Miroshnikov K."/>
            <person name="Danilova O.V."/>
            <person name="Hakobyan A."/>
            <person name="Liesack W."/>
        </authorList>
    </citation>
    <scope>NUCLEOTIDE SEQUENCE [LARGE SCALE GENOMIC DNA]</scope>
    <source>
        <strain evidence="8 9">Shm1</strain>
    </source>
</reference>
<dbReference type="NCBIfam" id="TIGR00254">
    <property type="entry name" value="GGDEF"/>
    <property type="match status" value="1"/>
</dbReference>
<dbReference type="PANTHER" id="PTHR44757:SF2">
    <property type="entry name" value="BIOFILM ARCHITECTURE MAINTENANCE PROTEIN MBAA"/>
    <property type="match status" value="1"/>
</dbReference>
<dbReference type="CDD" id="cd01948">
    <property type="entry name" value="EAL"/>
    <property type="match status" value="1"/>
</dbReference>
<dbReference type="PROSITE" id="PS50112">
    <property type="entry name" value="PAS"/>
    <property type="match status" value="4"/>
</dbReference>
<proteinExistence type="predicted"/>
<dbReference type="SUPFAM" id="SSF54631">
    <property type="entry name" value="CBS-domain pair"/>
    <property type="match status" value="2"/>
</dbReference>
<dbReference type="EMBL" id="CP044205">
    <property type="protein sequence ID" value="QFY44012.1"/>
    <property type="molecule type" value="Genomic_DNA"/>
</dbReference>
<dbReference type="InterPro" id="IPR035919">
    <property type="entry name" value="EAL_sf"/>
</dbReference>
<dbReference type="PROSITE" id="PS50887">
    <property type="entry name" value="GGDEF"/>
    <property type="match status" value="1"/>
</dbReference>
<dbReference type="InterPro" id="IPR001633">
    <property type="entry name" value="EAL_dom"/>
</dbReference>
<dbReference type="PROSITE" id="PS51371">
    <property type="entry name" value="CBS"/>
    <property type="match status" value="4"/>
</dbReference>
<feature type="domain" description="CBS" evidence="7">
    <location>
        <begin position="217"/>
        <end position="275"/>
    </location>
</feature>
<dbReference type="InterPro" id="IPR029787">
    <property type="entry name" value="Nucleotide_cyclase"/>
</dbReference>
<dbReference type="Proteomes" id="UP000325755">
    <property type="component" value="Chromosome"/>
</dbReference>
<accession>A0A5Q0BLK7</accession>
<organism evidence="8 9">
    <name type="scientific">Candidatus Methylospira mobilis</name>
    <dbReference type="NCBI Taxonomy" id="1808979"/>
    <lineage>
        <taxon>Bacteria</taxon>
        <taxon>Pseudomonadati</taxon>
        <taxon>Pseudomonadota</taxon>
        <taxon>Gammaproteobacteria</taxon>
        <taxon>Methylococcales</taxon>
        <taxon>Methylococcaceae</taxon>
        <taxon>Candidatus Methylospira</taxon>
    </lineage>
</organism>
<sequence>MHEKFVPAGRYGFNEPFVRLIDIATRDVAGLPVTAQLGKAASIMAERQISSIVVLDAAGYPEGIVTERNVLLAMHSATPRETELRNIMSSPVICAPPAMACLDAYQLCLRESIRHLVIVDGDGALLGVITETDFRLHMNLTALAGRRQVASIMCRSVCSLPPEAGLRDAVEMMQSHHDTSVVVVEGYRPVGIVTERNIVRFYCNDHENGTAVLRDVMSAPVLTVTVDSTINEAADLMLKAGVRHLVVLDQAGQLAGFLDEHDLTRTMILGLMEDESIADAAFLRTLIKTIPDLVWLKNEAGAYLACNQRFENFLGAPEAEIVGKTDYDFLDKSQADAFREHDVRVIASGTPAVKEVSLTFASDGYHGRFETVKTPMHDGDGRLIGVLGVARDITERARMQRQLDDYRKRLEGQVAEESTKFSALIEQSLVGHYIIQDEVFHYVNSGFAALFGYDAPEEIIDRIPYLDLVADQDRGRVAGNIRRQLAGVSTSIRYSFSALKRDGARIMVEVHGSVIDYQGRPAIIGTVVDVSDAYRTRAELESLVEQKNAELYRSEKLFRTIFEQAGSGIELIDPATLRFLDVNDAACTKLGYTRDEYLKLRLADTQAELSEQELRQVVNRLDETKGGARFENRHRCRNGDVLDIEIHARMLDMGEQRLLVGIWHDITERKRNEAAMVAREREFRTLAENTPDNIARHDSNARLLYINPALERTLGRRRDELLGKIPQEVAPGDIYANYQQTILQVAATGESASFELVHPDEQGLPSRVHLIKAVAEPGSGNKRNVLAVGRDITDLKRAEENMRLLASIFETCQEAILVTNADNIIVVVNPAFSRITGYRRDEVLGKNPKILSSGRQDKVFYAHMWQAIKTKMEWRGEVWNRRKSGEVYAELLSIAVISDERGRALRHVGVFSDITALKSHEAELNQIANYDALTALPNRRLLTDRLQQAIARAQRSSKVLAVCYLDLDGFKQVNDRFGHEAGDQLLVDMTYRLQAALRAEDTLARLGGDEFVILLGDLADEHDYFPVLDRMLAIVAAPVIRDGREMTVSASIGVTFYPHDNEDGDTLLRHADQAMYAAKQTGKRRYQVYDAGHDQRLRRVYEFKLEIERGLNEGEFELYYQPKMELASGRILAVEALIRWRHPERGLLLPADFLPVIENSELEIRLGAWVIDAALAQLAVWQETGIDLGVSINISARHLQSEDFVSGLELTLSRYPSVPRDKLQIEILETAALEDFDLSTETIQACRKLGVDFALDDFGTGYSSLAYLRRLPADTLKIDASFIRNLLEDSGDQAIVQGVIALAKAFNRSTVAEGVEVPELIPILINIGCTHAQGYGIAYPMPVEELLLWLNERVSRI</sequence>
<evidence type="ECO:0000259" key="7">
    <source>
        <dbReference type="PROSITE" id="PS51371"/>
    </source>
</evidence>
<dbReference type="InterPro" id="IPR000700">
    <property type="entry name" value="PAS-assoc_C"/>
</dbReference>
<dbReference type="Pfam" id="PF13426">
    <property type="entry name" value="PAS_9"/>
    <property type="match status" value="3"/>
</dbReference>
<evidence type="ECO:0000256" key="1">
    <source>
        <dbReference type="ARBA" id="ARBA00001946"/>
    </source>
</evidence>
<keyword evidence="2" id="KW-0129">CBS domain</keyword>
<dbReference type="SMART" id="SM00086">
    <property type="entry name" value="PAC"/>
    <property type="match status" value="5"/>
</dbReference>
<dbReference type="CDD" id="cd01949">
    <property type="entry name" value="GGDEF"/>
    <property type="match status" value="1"/>
</dbReference>
<dbReference type="SMART" id="SM00116">
    <property type="entry name" value="CBS"/>
    <property type="match status" value="4"/>
</dbReference>
<dbReference type="OrthoDB" id="8416215at2"/>
<keyword evidence="9" id="KW-1185">Reference proteome</keyword>
<evidence type="ECO:0000259" key="5">
    <source>
        <dbReference type="PROSITE" id="PS50883"/>
    </source>
</evidence>
<comment type="cofactor">
    <cofactor evidence="1">
        <name>Mg(2+)</name>
        <dbReference type="ChEBI" id="CHEBI:18420"/>
    </cofactor>
</comment>
<dbReference type="InterPro" id="IPR000160">
    <property type="entry name" value="GGDEF_dom"/>
</dbReference>
<dbReference type="InterPro" id="IPR013656">
    <property type="entry name" value="PAS_4"/>
</dbReference>
<feature type="domain" description="PAS" evidence="3">
    <location>
        <begin position="279"/>
        <end position="349"/>
    </location>
</feature>
<dbReference type="PROSITE" id="PS50113">
    <property type="entry name" value="PAC"/>
    <property type="match status" value="3"/>
</dbReference>
<dbReference type="Gene3D" id="3.30.70.270">
    <property type="match status" value="1"/>
</dbReference>
<dbReference type="Gene3D" id="3.30.450.20">
    <property type="entry name" value="PAS domain"/>
    <property type="match status" value="5"/>
</dbReference>
<dbReference type="SMART" id="SM00052">
    <property type="entry name" value="EAL"/>
    <property type="match status" value="1"/>
</dbReference>
<feature type="domain" description="CBS" evidence="7">
    <location>
        <begin position="24"/>
        <end position="82"/>
    </location>
</feature>
<feature type="domain" description="PAC" evidence="4">
    <location>
        <begin position="750"/>
        <end position="804"/>
    </location>
</feature>
<dbReference type="RefSeq" id="WP_153249982.1">
    <property type="nucleotide sequence ID" value="NZ_CP044205.1"/>
</dbReference>
<gene>
    <name evidence="8" type="ORF">F6R98_16385</name>
</gene>
<evidence type="ECO:0000313" key="8">
    <source>
        <dbReference type="EMBL" id="QFY44012.1"/>
    </source>
</evidence>
<dbReference type="Gene3D" id="3.20.20.450">
    <property type="entry name" value="EAL domain"/>
    <property type="match status" value="1"/>
</dbReference>
<feature type="domain" description="PAS" evidence="3">
    <location>
        <begin position="801"/>
        <end position="847"/>
    </location>
</feature>
<evidence type="ECO:0000259" key="3">
    <source>
        <dbReference type="PROSITE" id="PS50112"/>
    </source>
</evidence>
<feature type="domain" description="CBS" evidence="7">
    <location>
        <begin position="88"/>
        <end position="145"/>
    </location>
</feature>
<dbReference type="SUPFAM" id="SSF141868">
    <property type="entry name" value="EAL domain-like"/>
    <property type="match status" value="1"/>
</dbReference>
<feature type="domain" description="PAC" evidence="4">
    <location>
        <begin position="352"/>
        <end position="405"/>
    </location>
</feature>
<dbReference type="Pfam" id="PF08448">
    <property type="entry name" value="PAS_4"/>
    <property type="match status" value="2"/>
</dbReference>
<dbReference type="InterPro" id="IPR000644">
    <property type="entry name" value="CBS_dom"/>
</dbReference>
<feature type="domain" description="PAC" evidence="4">
    <location>
        <begin position="874"/>
        <end position="926"/>
    </location>
</feature>
<dbReference type="SMART" id="SM00091">
    <property type="entry name" value="PAS"/>
    <property type="match status" value="5"/>
</dbReference>
<evidence type="ECO:0000256" key="2">
    <source>
        <dbReference type="PROSITE-ProRule" id="PRU00703"/>
    </source>
</evidence>
<feature type="domain" description="PAS" evidence="3">
    <location>
        <begin position="554"/>
        <end position="598"/>
    </location>
</feature>
<dbReference type="PROSITE" id="PS50883">
    <property type="entry name" value="EAL"/>
    <property type="match status" value="1"/>
</dbReference>
<dbReference type="PANTHER" id="PTHR44757">
    <property type="entry name" value="DIGUANYLATE CYCLASE DGCP"/>
    <property type="match status" value="1"/>
</dbReference>
<dbReference type="FunFam" id="3.30.70.270:FF:000001">
    <property type="entry name" value="Diguanylate cyclase domain protein"/>
    <property type="match status" value="1"/>
</dbReference>